<protein>
    <recommendedName>
        <fullName evidence="4">Extracellular solute-binding protein</fullName>
    </recommendedName>
</protein>
<sequence length="384" mass="41866">MKKMLIILLLLCFVLPTAQAAEGEKVLRVPADVSFVSEEDETAFRAAIEAAFAQRQPDVQLQWVEAHGDTDVIAAGSGLYTVEVNGERTNSLAVLEPLLFNLAEDEEIAANLAHFVGLSAVYGDGEGAVYYLPWSVTQSPWRIRYSPSATTDDPLGEELMTALEWDGPEEGWLWADFFDLCDRLEAYNAQAGTDYAVFAASHAQPALLRQALARDGEAVDETTVALAERWRAAAGAGLLLQSENGDASDLEPLALLSQTPLGYGEFTGTISRHVPAPAFAEGETVYLPMDTAGLAVLKDSPKLDWALDFLACLTDPQFHASFAGEHRRVLDLGYLLRDAQDVLNTQTLTIVHEDDLEAWQACFALARGWHILEDLQATQEALAL</sequence>
<dbReference type="Gene3D" id="3.40.190.10">
    <property type="entry name" value="Periplasmic binding protein-like II"/>
    <property type="match status" value="1"/>
</dbReference>
<feature type="chain" id="PRO_5039611573" description="Extracellular solute-binding protein" evidence="1">
    <location>
        <begin position="21"/>
        <end position="384"/>
    </location>
</feature>
<evidence type="ECO:0000313" key="3">
    <source>
        <dbReference type="Proteomes" id="UP000886819"/>
    </source>
</evidence>
<dbReference type="Proteomes" id="UP000886819">
    <property type="component" value="Unassembled WGS sequence"/>
</dbReference>
<reference evidence="2" key="2">
    <citation type="journal article" date="2021" name="PeerJ">
        <title>Extensive microbial diversity within the chicken gut microbiome revealed by metagenomics and culture.</title>
        <authorList>
            <person name="Gilroy R."/>
            <person name="Ravi A."/>
            <person name="Getino M."/>
            <person name="Pursley I."/>
            <person name="Horton D.L."/>
            <person name="Alikhan N.F."/>
            <person name="Baker D."/>
            <person name="Gharbi K."/>
            <person name="Hall N."/>
            <person name="Watson M."/>
            <person name="Adriaenssens E.M."/>
            <person name="Foster-Nyarko E."/>
            <person name="Jarju S."/>
            <person name="Secka A."/>
            <person name="Antonio M."/>
            <person name="Oren A."/>
            <person name="Chaudhuri R.R."/>
            <person name="La Ragione R."/>
            <person name="Hildebrand F."/>
            <person name="Pallen M.J."/>
        </authorList>
    </citation>
    <scope>NUCLEOTIDE SEQUENCE</scope>
    <source>
        <strain evidence="2">ChiHile30-977</strain>
    </source>
</reference>
<gene>
    <name evidence="2" type="ORF">IAA66_03670</name>
</gene>
<reference evidence="2" key="1">
    <citation type="submission" date="2020-10" db="EMBL/GenBank/DDBJ databases">
        <authorList>
            <person name="Gilroy R."/>
        </authorList>
    </citation>
    <scope>NUCLEOTIDE SEQUENCE</scope>
    <source>
        <strain evidence="2">ChiHile30-977</strain>
    </source>
</reference>
<keyword evidence="1" id="KW-0732">Signal</keyword>
<name>A0A9D0YXH3_9FIRM</name>
<proteinExistence type="predicted"/>
<evidence type="ECO:0000313" key="2">
    <source>
        <dbReference type="EMBL" id="HIQ62670.1"/>
    </source>
</evidence>
<dbReference type="AlphaFoldDB" id="A0A9D0YXH3"/>
<accession>A0A9D0YXH3</accession>
<dbReference type="EMBL" id="DVFI01000053">
    <property type="protein sequence ID" value="HIQ62670.1"/>
    <property type="molecule type" value="Genomic_DNA"/>
</dbReference>
<organism evidence="2 3">
    <name type="scientific">Candidatus Avichristensenella intestinipullorum</name>
    <dbReference type="NCBI Taxonomy" id="2840693"/>
    <lineage>
        <taxon>Bacteria</taxon>
        <taxon>Bacillati</taxon>
        <taxon>Bacillota</taxon>
        <taxon>Clostridia</taxon>
        <taxon>Candidatus Avichristensenella</taxon>
    </lineage>
</organism>
<dbReference type="SUPFAM" id="SSF53850">
    <property type="entry name" value="Periplasmic binding protein-like II"/>
    <property type="match status" value="1"/>
</dbReference>
<feature type="signal peptide" evidence="1">
    <location>
        <begin position="1"/>
        <end position="20"/>
    </location>
</feature>
<evidence type="ECO:0000256" key="1">
    <source>
        <dbReference type="SAM" id="SignalP"/>
    </source>
</evidence>
<evidence type="ECO:0008006" key="4">
    <source>
        <dbReference type="Google" id="ProtNLM"/>
    </source>
</evidence>
<comment type="caution">
    <text evidence="2">The sequence shown here is derived from an EMBL/GenBank/DDBJ whole genome shotgun (WGS) entry which is preliminary data.</text>
</comment>